<feature type="transmembrane region" description="Helical" evidence="1">
    <location>
        <begin position="370"/>
        <end position="388"/>
    </location>
</feature>
<keyword evidence="1" id="KW-1133">Transmembrane helix</keyword>
<evidence type="ECO:0000313" key="3">
    <source>
        <dbReference type="Proteomes" id="UP000199377"/>
    </source>
</evidence>
<sequence length="426" mass="46663">MAEDHPRRQEMVNELHARPFPTLRAPCRAVYLALLPPADAAQRDRAGDIAQLRALVAAQGGQSPADGVGHFTTQMGRATLKWESHTEFVTYAAFTDGPSARAFDPADAEVFPTAWQEAAPGRRIAAVQVRVEALPEDGEAGVVARLEDWLSPDSLAVSWALGGDAAVASDFRLDPAGFMRVAVFVREGVGERRVGRIVHQVVEIEIYRAMAMLGLARARELTATLNALDPRLSALVASMSQDGKGAEETLHDLLGISAELEALAARHSFRFGATWAYEAIVAQRIEALREDRFRGRQTFGEFMQRRFDPAMRTAHSADRRIEQMAGRAARAAELLRTRVDVERSAQNQALLASMDRRADLQLRLQHTVEGLSVVAIAYYAVSLLGYLLTPAASAAGVEKGWLFSGLALAVFAGVWLLMRAIKRRMR</sequence>
<dbReference type="Proteomes" id="UP000199377">
    <property type="component" value="Unassembled WGS sequence"/>
</dbReference>
<dbReference type="InterPro" id="IPR021830">
    <property type="entry name" value="DUF3422"/>
</dbReference>
<dbReference type="STRING" id="1114924.SAMN05216258_10713"/>
<dbReference type="EMBL" id="FOQH01000007">
    <property type="protein sequence ID" value="SFI46481.1"/>
    <property type="molecule type" value="Genomic_DNA"/>
</dbReference>
<dbReference type="RefSeq" id="WP_092860892.1">
    <property type="nucleotide sequence ID" value="NZ_FOQH01000007.1"/>
</dbReference>
<keyword evidence="1" id="KW-0812">Transmembrane</keyword>
<dbReference type="OrthoDB" id="9767470at2"/>
<dbReference type="Pfam" id="PF11902">
    <property type="entry name" value="DUF3422"/>
    <property type="match status" value="1"/>
</dbReference>
<keyword evidence="3" id="KW-1185">Reference proteome</keyword>
<organism evidence="2 3">
    <name type="scientific">Albimonas pacifica</name>
    <dbReference type="NCBI Taxonomy" id="1114924"/>
    <lineage>
        <taxon>Bacteria</taxon>
        <taxon>Pseudomonadati</taxon>
        <taxon>Pseudomonadota</taxon>
        <taxon>Alphaproteobacteria</taxon>
        <taxon>Rhodobacterales</taxon>
        <taxon>Paracoccaceae</taxon>
        <taxon>Albimonas</taxon>
    </lineage>
</organism>
<dbReference type="AlphaFoldDB" id="A0A1I3IEX2"/>
<evidence type="ECO:0000256" key="1">
    <source>
        <dbReference type="SAM" id="Phobius"/>
    </source>
</evidence>
<feature type="transmembrane region" description="Helical" evidence="1">
    <location>
        <begin position="400"/>
        <end position="418"/>
    </location>
</feature>
<gene>
    <name evidence="2" type="ORF">SAMN05216258_10713</name>
</gene>
<keyword evidence="1" id="KW-0472">Membrane</keyword>
<evidence type="ECO:0000313" key="2">
    <source>
        <dbReference type="EMBL" id="SFI46481.1"/>
    </source>
</evidence>
<name>A0A1I3IEX2_9RHOB</name>
<reference evidence="2 3" key="1">
    <citation type="submission" date="2016-10" db="EMBL/GenBank/DDBJ databases">
        <authorList>
            <person name="de Groot N.N."/>
        </authorList>
    </citation>
    <scope>NUCLEOTIDE SEQUENCE [LARGE SCALE GENOMIC DNA]</scope>
    <source>
        <strain evidence="2 3">CGMCC 1.11030</strain>
    </source>
</reference>
<accession>A0A1I3IEX2</accession>
<proteinExistence type="predicted"/>
<protein>
    <submittedName>
        <fullName evidence="2">Uncharacterized membrane-anchored protein</fullName>
    </submittedName>
</protein>